<evidence type="ECO:0000259" key="3">
    <source>
        <dbReference type="PROSITE" id="PS50158"/>
    </source>
</evidence>
<evidence type="ECO:0000256" key="2">
    <source>
        <dbReference type="SAM" id="MobiDB-lite"/>
    </source>
</evidence>
<feature type="compositionally biased region" description="Low complexity" evidence="2">
    <location>
        <begin position="76"/>
        <end position="94"/>
    </location>
</feature>
<protein>
    <recommendedName>
        <fullName evidence="3">CCHC-type domain-containing protein</fullName>
    </recommendedName>
</protein>
<feature type="domain" description="CCHC-type" evidence="3">
    <location>
        <begin position="38"/>
        <end position="55"/>
    </location>
</feature>
<dbReference type="EMBL" id="GGMR01013234">
    <property type="protein sequence ID" value="MBY25853.1"/>
    <property type="molecule type" value="Transcribed_RNA"/>
</dbReference>
<keyword evidence="1" id="KW-0863">Zinc-finger</keyword>
<keyword evidence="1" id="KW-0862">Zinc</keyword>
<evidence type="ECO:0000313" key="4">
    <source>
        <dbReference type="EMBL" id="MBY25853.1"/>
    </source>
</evidence>
<dbReference type="GO" id="GO:0008270">
    <property type="term" value="F:zinc ion binding"/>
    <property type="evidence" value="ECO:0007669"/>
    <property type="project" value="UniProtKB-KW"/>
</dbReference>
<reference evidence="4" key="1">
    <citation type="submission" date="2018-04" db="EMBL/GenBank/DDBJ databases">
        <title>Transcriptome of Schizaphis graminum biotype I.</title>
        <authorList>
            <person name="Scully E.D."/>
            <person name="Geib S.M."/>
            <person name="Palmer N.A."/>
            <person name="Koch K."/>
            <person name="Bradshaw J."/>
            <person name="Heng-Moss T."/>
            <person name="Sarath G."/>
        </authorList>
    </citation>
    <scope>NUCLEOTIDE SEQUENCE</scope>
</reference>
<gene>
    <name evidence="4" type="ORF">g.41526</name>
</gene>
<sequence>MDNLNIGSINNCSGLQVNYYGNSRPVPANPRTQKQAVRRCFNCNGYGHIARKCKKSKKKTKGAVGSSGNKPERVAAEAPPGSAAEAPPGASAAEDTTGAVPAEAPGDDPEQGPSTTAEAAKKKNQK</sequence>
<dbReference type="Pfam" id="PF00098">
    <property type="entry name" value="zf-CCHC"/>
    <property type="match status" value="1"/>
</dbReference>
<dbReference type="PROSITE" id="PS50158">
    <property type="entry name" value="ZF_CCHC"/>
    <property type="match status" value="1"/>
</dbReference>
<dbReference type="Gene3D" id="4.10.60.10">
    <property type="entry name" value="Zinc finger, CCHC-type"/>
    <property type="match status" value="1"/>
</dbReference>
<dbReference type="GO" id="GO:0003676">
    <property type="term" value="F:nucleic acid binding"/>
    <property type="evidence" value="ECO:0007669"/>
    <property type="project" value="InterPro"/>
</dbReference>
<proteinExistence type="predicted"/>
<name>A0A2S2P8R8_SCHGA</name>
<dbReference type="AlphaFoldDB" id="A0A2S2P8R8"/>
<dbReference type="SMART" id="SM00343">
    <property type="entry name" value="ZnF_C2HC"/>
    <property type="match status" value="1"/>
</dbReference>
<accession>A0A2S2P8R8</accession>
<evidence type="ECO:0000256" key="1">
    <source>
        <dbReference type="PROSITE-ProRule" id="PRU00047"/>
    </source>
</evidence>
<keyword evidence="1" id="KW-0479">Metal-binding</keyword>
<feature type="region of interest" description="Disordered" evidence="2">
    <location>
        <begin position="54"/>
        <end position="126"/>
    </location>
</feature>
<dbReference type="InterPro" id="IPR036875">
    <property type="entry name" value="Znf_CCHC_sf"/>
</dbReference>
<dbReference type="InterPro" id="IPR001878">
    <property type="entry name" value="Znf_CCHC"/>
</dbReference>
<organism evidence="4">
    <name type="scientific">Schizaphis graminum</name>
    <name type="common">Green bug aphid</name>
    <dbReference type="NCBI Taxonomy" id="13262"/>
    <lineage>
        <taxon>Eukaryota</taxon>
        <taxon>Metazoa</taxon>
        <taxon>Ecdysozoa</taxon>
        <taxon>Arthropoda</taxon>
        <taxon>Hexapoda</taxon>
        <taxon>Insecta</taxon>
        <taxon>Pterygota</taxon>
        <taxon>Neoptera</taxon>
        <taxon>Paraneoptera</taxon>
        <taxon>Hemiptera</taxon>
        <taxon>Sternorrhyncha</taxon>
        <taxon>Aphidomorpha</taxon>
        <taxon>Aphidoidea</taxon>
        <taxon>Aphididae</taxon>
        <taxon>Aphidini</taxon>
        <taxon>Schizaphis</taxon>
    </lineage>
</organism>
<dbReference type="SUPFAM" id="SSF57756">
    <property type="entry name" value="Retrovirus zinc finger-like domains"/>
    <property type="match status" value="1"/>
</dbReference>